<feature type="chain" id="PRO_5032580708" evidence="1">
    <location>
        <begin position="18"/>
        <end position="160"/>
    </location>
</feature>
<protein>
    <submittedName>
        <fullName evidence="2">Uncharacterized protein</fullName>
    </submittedName>
</protein>
<dbReference type="EMBL" id="CAJNJA010029093">
    <property type="protein sequence ID" value="CAE7619308.1"/>
    <property type="molecule type" value="Genomic_DNA"/>
</dbReference>
<organism evidence="2 3">
    <name type="scientific">Symbiodinium necroappetens</name>
    <dbReference type="NCBI Taxonomy" id="1628268"/>
    <lineage>
        <taxon>Eukaryota</taxon>
        <taxon>Sar</taxon>
        <taxon>Alveolata</taxon>
        <taxon>Dinophyceae</taxon>
        <taxon>Suessiales</taxon>
        <taxon>Symbiodiniaceae</taxon>
        <taxon>Symbiodinium</taxon>
    </lineage>
</organism>
<feature type="signal peptide" evidence="1">
    <location>
        <begin position="1"/>
        <end position="17"/>
    </location>
</feature>
<accession>A0A812VAN1</accession>
<dbReference type="AlphaFoldDB" id="A0A812VAN1"/>
<keyword evidence="1" id="KW-0732">Signal</keyword>
<evidence type="ECO:0000313" key="3">
    <source>
        <dbReference type="Proteomes" id="UP000601435"/>
    </source>
</evidence>
<dbReference type="Proteomes" id="UP000601435">
    <property type="component" value="Unassembled WGS sequence"/>
</dbReference>
<proteinExistence type="predicted"/>
<sequence length="160" mass="17387">MSFQILAPLGWAHFCAAALSFVGYGPSEGPFDEFEAPPIRPLVQAALAQYTTLDLDQIDYWAIEVGNVGCREALVSYGTEDAPPLLLERSTMPARWQGRDEPSPCGGALSVKWTPSSDVKYPWEDHPASWICGFGKCVSVTVELSICVSAFSLLCLALRS</sequence>
<reference evidence="2" key="1">
    <citation type="submission" date="2021-02" db="EMBL/GenBank/DDBJ databases">
        <authorList>
            <person name="Dougan E. K."/>
            <person name="Rhodes N."/>
            <person name="Thang M."/>
            <person name="Chan C."/>
        </authorList>
    </citation>
    <scope>NUCLEOTIDE SEQUENCE</scope>
</reference>
<gene>
    <name evidence="2" type="ORF">SNEC2469_LOCUS17559</name>
</gene>
<evidence type="ECO:0000313" key="2">
    <source>
        <dbReference type="EMBL" id="CAE7619308.1"/>
    </source>
</evidence>
<keyword evidence="3" id="KW-1185">Reference proteome</keyword>
<evidence type="ECO:0000256" key="1">
    <source>
        <dbReference type="SAM" id="SignalP"/>
    </source>
</evidence>
<comment type="caution">
    <text evidence="2">The sequence shown here is derived from an EMBL/GenBank/DDBJ whole genome shotgun (WGS) entry which is preliminary data.</text>
</comment>
<dbReference type="OrthoDB" id="406243at2759"/>
<name>A0A812VAN1_9DINO</name>